<feature type="chain" id="PRO_5012963386" evidence="7">
    <location>
        <begin position="31"/>
        <end position="386"/>
    </location>
</feature>
<dbReference type="Pfam" id="PF08341">
    <property type="entry name" value="TED"/>
    <property type="match status" value="1"/>
</dbReference>
<evidence type="ECO:0000313" key="10">
    <source>
        <dbReference type="Proteomes" id="UP000215223"/>
    </source>
</evidence>
<keyword evidence="6" id="KW-0472">Membrane</keyword>
<evidence type="ECO:0000256" key="2">
    <source>
        <dbReference type="ARBA" id="ARBA00022525"/>
    </source>
</evidence>
<dbReference type="Gene3D" id="1.10.150.480">
    <property type="match status" value="1"/>
</dbReference>
<dbReference type="RefSeq" id="WP_093937730.1">
    <property type="nucleotide sequence ID" value="NZ_NMQT01000123.1"/>
</dbReference>
<keyword evidence="10" id="KW-1185">Reference proteome</keyword>
<feature type="signal peptide" evidence="7">
    <location>
        <begin position="1"/>
        <end position="30"/>
    </location>
</feature>
<evidence type="ECO:0000256" key="5">
    <source>
        <dbReference type="SAM" id="MobiDB-lite"/>
    </source>
</evidence>
<name>A0A229RP51_9PSEU</name>
<keyword evidence="6" id="KW-1133">Transmembrane helix</keyword>
<gene>
    <name evidence="9" type="ORF">CFP71_32290</name>
</gene>
<feature type="domain" description="Gram-positive cocci surface proteins LPxTG" evidence="8">
    <location>
        <begin position="351"/>
        <end position="386"/>
    </location>
</feature>
<dbReference type="PROSITE" id="PS50847">
    <property type="entry name" value="GRAM_POS_ANCHORING"/>
    <property type="match status" value="1"/>
</dbReference>
<dbReference type="EMBL" id="NMQT01000123">
    <property type="protein sequence ID" value="OXM48448.1"/>
    <property type="molecule type" value="Genomic_DNA"/>
</dbReference>
<evidence type="ECO:0000256" key="4">
    <source>
        <dbReference type="ARBA" id="ARBA00023088"/>
    </source>
</evidence>
<evidence type="ECO:0000256" key="7">
    <source>
        <dbReference type="SAM" id="SignalP"/>
    </source>
</evidence>
<dbReference type="NCBIfam" id="TIGR03934">
    <property type="entry name" value="TQXA_dom"/>
    <property type="match status" value="1"/>
</dbReference>
<dbReference type="OrthoDB" id="2676146at2"/>
<dbReference type="InterPro" id="IPR019931">
    <property type="entry name" value="LPXTG_anchor"/>
</dbReference>
<dbReference type="InterPro" id="IPR013552">
    <property type="entry name" value="Thioester_dom"/>
</dbReference>
<proteinExistence type="predicted"/>
<reference evidence="9 10" key="1">
    <citation type="submission" date="2017-07" db="EMBL/GenBank/DDBJ databases">
        <title>Amycolatopsis thailandensis Genome sequencing and assembly.</title>
        <authorList>
            <person name="Kaur N."/>
            <person name="Mayilraj S."/>
        </authorList>
    </citation>
    <scope>NUCLEOTIDE SEQUENCE [LARGE SCALE GENOMIC DNA]</scope>
    <source>
        <strain evidence="9 10">JCM 16380</strain>
    </source>
</reference>
<keyword evidence="3 7" id="KW-0732">Signal</keyword>
<evidence type="ECO:0000256" key="1">
    <source>
        <dbReference type="ARBA" id="ARBA00022512"/>
    </source>
</evidence>
<dbReference type="Proteomes" id="UP000215223">
    <property type="component" value="Unassembled WGS sequence"/>
</dbReference>
<accession>A0A229RP51</accession>
<feature type="region of interest" description="Disordered" evidence="5">
    <location>
        <begin position="319"/>
        <end position="353"/>
    </location>
</feature>
<dbReference type="InterPro" id="IPR023849">
    <property type="entry name" value="TQXA_dom"/>
</dbReference>
<keyword evidence="4" id="KW-0572">Peptidoglycan-anchor</keyword>
<organism evidence="9 10">
    <name type="scientific">Amycolatopsis thailandensis</name>
    <dbReference type="NCBI Taxonomy" id="589330"/>
    <lineage>
        <taxon>Bacteria</taxon>
        <taxon>Bacillati</taxon>
        <taxon>Actinomycetota</taxon>
        <taxon>Actinomycetes</taxon>
        <taxon>Pseudonocardiales</taxon>
        <taxon>Pseudonocardiaceae</taxon>
        <taxon>Amycolatopsis</taxon>
    </lineage>
</organism>
<evidence type="ECO:0000313" key="9">
    <source>
        <dbReference type="EMBL" id="OXM48448.1"/>
    </source>
</evidence>
<dbReference type="AlphaFoldDB" id="A0A229RP51"/>
<protein>
    <submittedName>
        <fullName evidence="9">Cell surface protein</fullName>
    </submittedName>
</protein>
<sequence>MHGRSVLVRGGIAVATAAVAMTMAAPAALAEDGAARGRVVDKAGERGYSVNFGDPKHYVPELFELKLSDGSKLKMYCVQIEVDMRTDQDMIERPWNKYPDASSPFNKNNAKINWVLHHGYPAVGLKAIEGALGKNGVKFNEGLSAGEAVTATQAAVWHFSDGKDFDRKKPLMEDNVEAAAADVLALYDYLVGKENVGISAQPKPTLDIGPAKASGATGSKIGPFSVATTGDITELTSKLPEGVKVVDADGKEIKASAIKDGTKVFVDVPKDTKDGEGSFSLKVSGHLDTGRLFVGENYAKVPAQSLIVADSEKTSVSANATASWKQGGAPVTETPAPTTPGGAESGGGNELANTGASATMPLVIGGALLGAGVLMVLLVRRRRSEA</sequence>
<keyword evidence="1" id="KW-0134">Cell wall</keyword>
<feature type="transmembrane region" description="Helical" evidence="6">
    <location>
        <begin position="358"/>
        <end position="379"/>
    </location>
</feature>
<feature type="compositionally biased region" description="Low complexity" evidence="5">
    <location>
        <begin position="327"/>
        <end position="342"/>
    </location>
</feature>
<dbReference type="NCBIfam" id="TIGR01167">
    <property type="entry name" value="LPXTG_anchor"/>
    <property type="match status" value="1"/>
</dbReference>
<evidence type="ECO:0000256" key="6">
    <source>
        <dbReference type="SAM" id="Phobius"/>
    </source>
</evidence>
<evidence type="ECO:0000259" key="8">
    <source>
        <dbReference type="PROSITE" id="PS50847"/>
    </source>
</evidence>
<comment type="caution">
    <text evidence="9">The sequence shown here is derived from an EMBL/GenBank/DDBJ whole genome shotgun (WGS) entry which is preliminary data.</text>
</comment>
<keyword evidence="6" id="KW-0812">Transmembrane</keyword>
<evidence type="ECO:0000256" key="3">
    <source>
        <dbReference type="ARBA" id="ARBA00022729"/>
    </source>
</evidence>
<keyword evidence="2" id="KW-0964">Secreted</keyword>